<keyword evidence="1" id="KW-0234">DNA repair</keyword>
<dbReference type="Proteomes" id="UP000289738">
    <property type="component" value="Unassembled WGS sequence"/>
</dbReference>
<dbReference type="EC" id="5.6.2.3" evidence="1"/>
<keyword evidence="2" id="KW-0472">Membrane</keyword>
<dbReference type="PANTHER" id="PTHR10492">
    <property type="match status" value="1"/>
</dbReference>
<evidence type="ECO:0000256" key="1">
    <source>
        <dbReference type="RuleBase" id="RU363044"/>
    </source>
</evidence>
<feature type="domain" description="DNA helicase Pif1-like DEAD-box helicase" evidence="3">
    <location>
        <begin position="2"/>
        <end position="183"/>
    </location>
</feature>
<protein>
    <recommendedName>
        <fullName evidence="1">ATP-dependent DNA helicase</fullName>
        <ecNumber evidence="1">5.6.2.3</ecNumber>
    </recommendedName>
</protein>
<dbReference type="STRING" id="3818.A0A444WPQ4"/>
<dbReference type="AlphaFoldDB" id="A0A444WPQ4"/>
<feature type="transmembrane region" description="Helical" evidence="2">
    <location>
        <begin position="52"/>
        <end position="71"/>
    </location>
</feature>
<keyword evidence="2" id="KW-1133">Transmembrane helix</keyword>
<comment type="caution">
    <text evidence="4">The sequence shown here is derived from an EMBL/GenBank/DDBJ whole genome shotgun (WGS) entry which is preliminary data.</text>
</comment>
<keyword evidence="1" id="KW-0227">DNA damage</keyword>
<dbReference type="Gene3D" id="3.40.50.300">
    <property type="entry name" value="P-loop containing nucleotide triphosphate hydrolases"/>
    <property type="match status" value="1"/>
</dbReference>
<keyword evidence="1" id="KW-0347">Helicase</keyword>
<dbReference type="InterPro" id="IPR010285">
    <property type="entry name" value="DNA_helicase_pif1-like_DEAD"/>
</dbReference>
<evidence type="ECO:0000256" key="2">
    <source>
        <dbReference type="SAM" id="Phobius"/>
    </source>
</evidence>
<proteinExistence type="inferred from homology"/>
<keyword evidence="1" id="KW-0067">ATP-binding</keyword>
<dbReference type="GO" id="GO:0000723">
    <property type="term" value="P:telomere maintenance"/>
    <property type="evidence" value="ECO:0007669"/>
    <property type="project" value="InterPro"/>
</dbReference>
<keyword evidence="1" id="KW-0233">DNA recombination</keyword>
<evidence type="ECO:0000313" key="5">
    <source>
        <dbReference type="Proteomes" id="UP000289738"/>
    </source>
</evidence>
<comment type="cofactor">
    <cofactor evidence="1">
        <name>Mg(2+)</name>
        <dbReference type="ChEBI" id="CHEBI:18420"/>
    </cofactor>
</comment>
<dbReference type="GO" id="GO:0005524">
    <property type="term" value="F:ATP binding"/>
    <property type="evidence" value="ECO:0007669"/>
    <property type="project" value="UniProtKB-KW"/>
</dbReference>
<dbReference type="SUPFAM" id="SSF52540">
    <property type="entry name" value="P-loop containing nucleoside triphosphate hydrolases"/>
    <property type="match status" value="1"/>
</dbReference>
<dbReference type="EMBL" id="SDMP01000026">
    <property type="protein sequence ID" value="RYQ79323.1"/>
    <property type="molecule type" value="Genomic_DNA"/>
</dbReference>
<dbReference type="GO" id="GO:0043139">
    <property type="term" value="F:5'-3' DNA helicase activity"/>
    <property type="evidence" value="ECO:0007669"/>
    <property type="project" value="UniProtKB-EC"/>
</dbReference>
<gene>
    <name evidence="4" type="ORF">Ahy_Scaffold6g108050</name>
</gene>
<dbReference type="Pfam" id="PF05970">
    <property type="entry name" value="PIF1"/>
    <property type="match status" value="1"/>
</dbReference>
<organism evidence="4 5">
    <name type="scientific">Arachis hypogaea</name>
    <name type="common">Peanut</name>
    <dbReference type="NCBI Taxonomy" id="3818"/>
    <lineage>
        <taxon>Eukaryota</taxon>
        <taxon>Viridiplantae</taxon>
        <taxon>Streptophyta</taxon>
        <taxon>Embryophyta</taxon>
        <taxon>Tracheophyta</taxon>
        <taxon>Spermatophyta</taxon>
        <taxon>Magnoliopsida</taxon>
        <taxon>eudicotyledons</taxon>
        <taxon>Gunneridae</taxon>
        <taxon>Pentapetalae</taxon>
        <taxon>rosids</taxon>
        <taxon>fabids</taxon>
        <taxon>Fabales</taxon>
        <taxon>Fabaceae</taxon>
        <taxon>Papilionoideae</taxon>
        <taxon>50 kb inversion clade</taxon>
        <taxon>dalbergioids sensu lato</taxon>
        <taxon>Dalbergieae</taxon>
        <taxon>Pterocarpus clade</taxon>
        <taxon>Arachis</taxon>
    </lineage>
</organism>
<keyword evidence="5" id="KW-1185">Reference proteome</keyword>
<comment type="similarity">
    <text evidence="1">Belongs to the helicase family.</text>
</comment>
<accession>A0A444WPQ4</accession>
<comment type="catalytic activity">
    <reaction evidence="1">
        <text>ATP + H2O = ADP + phosphate + H(+)</text>
        <dbReference type="Rhea" id="RHEA:13065"/>
        <dbReference type="ChEBI" id="CHEBI:15377"/>
        <dbReference type="ChEBI" id="CHEBI:15378"/>
        <dbReference type="ChEBI" id="CHEBI:30616"/>
        <dbReference type="ChEBI" id="CHEBI:43474"/>
        <dbReference type="ChEBI" id="CHEBI:456216"/>
        <dbReference type="EC" id="5.6.2.3"/>
    </reaction>
</comment>
<dbReference type="GO" id="GO:0016887">
    <property type="term" value="F:ATP hydrolysis activity"/>
    <property type="evidence" value="ECO:0007669"/>
    <property type="project" value="RHEA"/>
</dbReference>
<dbReference type="PANTHER" id="PTHR10492:SF101">
    <property type="entry name" value="ATP-DEPENDENT DNA HELICASE"/>
    <property type="match status" value="1"/>
</dbReference>
<dbReference type="GO" id="GO:0006310">
    <property type="term" value="P:DNA recombination"/>
    <property type="evidence" value="ECO:0007669"/>
    <property type="project" value="UniProtKB-KW"/>
</dbReference>
<evidence type="ECO:0000259" key="3">
    <source>
        <dbReference type="Pfam" id="PF05970"/>
    </source>
</evidence>
<keyword evidence="1" id="KW-0378">Hydrolase</keyword>
<evidence type="ECO:0000313" key="4">
    <source>
        <dbReference type="EMBL" id="RYQ79323.1"/>
    </source>
</evidence>
<reference evidence="4 5" key="1">
    <citation type="submission" date="2019-01" db="EMBL/GenBank/DDBJ databases">
        <title>Sequencing of cultivated peanut Arachis hypogaea provides insights into genome evolution and oil improvement.</title>
        <authorList>
            <person name="Chen X."/>
        </authorList>
    </citation>
    <scope>NUCLEOTIDE SEQUENCE [LARGE SCALE GENOMIC DNA]</scope>
    <source>
        <strain evidence="5">cv. Fuhuasheng</strain>
        <tissue evidence="4">Leaves</tissue>
    </source>
</reference>
<dbReference type="GO" id="GO:0006281">
    <property type="term" value="P:DNA repair"/>
    <property type="evidence" value="ECO:0007669"/>
    <property type="project" value="UniProtKB-KW"/>
</dbReference>
<dbReference type="InterPro" id="IPR027417">
    <property type="entry name" value="P-loop_NTPase"/>
</dbReference>
<keyword evidence="2" id="KW-0812">Transmembrane</keyword>
<sequence length="185" mass="20996">MVTMEQKKAYDRVMRVVNGSEEGFFFRYGHGGCSKIFIYNLMSAKVRSRGKIVLTVASSGIAPLLLINGRIAHSRFKILITVDEYSTYNIRQGSLLAKLLIKIDLIIWDEAPMLSRYCYEALDICLRDIITHASIANCERPFRGNVVVLGGDFRQILPIITRGSRQDIVHATINSSYLWEFAEVM</sequence>
<keyword evidence="1" id="KW-0547">Nucleotide-binding</keyword>
<name>A0A444WPQ4_ARAHY</name>